<evidence type="ECO:0000256" key="4">
    <source>
        <dbReference type="ARBA" id="ARBA00023043"/>
    </source>
</evidence>
<dbReference type="PANTHER" id="PTHR46680">
    <property type="entry name" value="NF-KAPPA-B INHIBITOR ALPHA"/>
    <property type="match status" value="1"/>
</dbReference>
<dbReference type="Gene3D" id="1.25.40.20">
    <property type="entry name" value="Ankyrin repeat-containing domain"/>
    <property type="match status" value="1"/>
</dbReference>
<sequence>MVPPEEIASAGNPDIEGENILHYLCREGDITNLMAFKNVISDANRHLVRQYNRHGKQCVHIVSNPGIADPQEKLKLLMEWGADINGQERVFGNTPLHITAYTRNHKLATWLCNQPGINMGLYNYLFKTPYYVACERNDIKMINILRAKGARGGVYRCRDFWLFTKKY</sequence>
<evidence type="ECO:0000256" key="1">
    <source>
        <dbReference type="ARBA" id="ARBA00022581"/>
    </source>
</evidence>
<organism evidence="5">
    <name type="scientific">Microplitis mediator bracovirus</name>
    <dbReference type="NCBI Taxonomy" id="1836595"/>
    <lineage>
        <taxon>Viruses</taxon>
        <taxon>Viruses incertae sedis</taxon>
        <taxon>Polydnaviriformidae</taxon>
        <taxon>Bracoviriform</taxon>
    </lineage>
</organism>
<gene>
    <name evidence="5" type="ORF">A6F54_87</name>
</gene>
<protein>
    <submittedName>
        <fullName evidence="5">Uncharacterized protein</fullName>
    </submittedName>
</protein>
<dbReference type="InterPro" id="IPR002110">
    <property type="entry name" value="Ankyrin_rpt"/>
</dbReference>
<dbReference type="GO" id="GO:0051059">
    <property type="term" value="F:NF-kappaB binding"/>
    <property type="evidence" value="ECO:0007669"/>
    <property type="project" value="TreeGrafter"/>
</dbReference>
<dbReference type="SMART" id="SM00248">
    <property type="entry name" value="ANK"/>
    <property type="match status" value="3"/>
</dbReference>
<dbReference type="PANTHER" id="PTHR46680:SF5">
    <property type="entry name" value="NFKB INHIBITOR EPSILON"/>
    <property type="match status" value="1"/>
</dbReference>
<evidence type="ECO:0000256" key="3">
    <source>
        <dbReference type="ARBA" id="ARBA00022863"/>
    </source>
</evidence>
<keyword evidence="3" id="KW-1100">Inhibition of host NF-kappa-B by virus</keyword>
<keyword evidence="2" id="KW-0677">Repeat</keyword>
<dbReference type="InterPro" id="IPR051070">
    <property type="entry name" value="NF-kappa-B_inhibitor"/>
</dbReference>
<dbReference type="Pfam" id="PF12796">
    <property type="entry name" value="Ank_2"/>
    <property type="match status" value="1"/>
</dbReference>
<dbReference type="InterPro" id="IPR036770">
    <property type="entry name" value="Ankyrin_rpt-contain_sf"/>
</dbReference>
<proteinExistence type="predicted"/>
<dbReference type="EMBL" id="KX223742">
    <property type="protein sequence ID" value="AOH69156.1"/>
    <property type="molecule type" value="Genomic_DNA"/>
</dbReference>
<dbReference type="GO" id="GO:0085034">
    <property type="term" value="P:symbiont-mediated suppression of host NF-kappaB cascade"/>
    <property type="evidence" value="ECO:0007669"/>
    <property type="project" value="UniProtKB-KW"/>
</dbReference>
<dbReference type="SUPFAM" id="SSF48403">
    <property type="entry name" value="Ankyrin repeat"/>
    <property type="match status" value="1"/>
</dbReference>
<name>A0A1C8XNG8_9VIRU</name>
<keyword evidence="4" id="KW-0040">ANK repeat</keyword>
<accession>A0A1C8XNG8</accession>
<dbReference type="GO" id="GO:0071356">
    <property type="term" value="P:cellular response to tumor necrosis factor"/>
    <property type="evidence" value="ECO:0007669"/>
    <property type="project" value="TreeGrafter"/>
</dbReference>
<keyword evidence="1" id="KW-0945">Host-virus interaction</keyword>
<evidence type="ECO:0000313" key="5">
    <source>
        <dbReference type="EMBL" id="AOH69156.1"/>
    </source>
</evidence>
<evidence type="ECO:0000256" key="2">
    <source>
        <dbReference type="ARBA" id="ARBA00022737"/>
    </source>
</evidence>
<reference evidence="5" key="1">
    <citation type="journal article" date="2016" name="PLoS ONE">
        <title>Analysis of Genetic Variation across the Encapsidated Genome of Microplitis demolitor Bracovirus in Parasitoid Wasps.</title>
        <authorList>
            <person name="Burke G.R."/>
        </authorList>
    </citation>
    <scope>NUCLEOTIDE SEQUENCE</scope>
    <source>
        <strain evidence="5">UGA</strain>
    </source>
</reference>